<proteinExistence type="predicted"/>
<feature type="region of interest" description="Disordered" evidence="1">
    <location>
        <begin position="1"/>
        <end position="75"/>
    </location>
</feature>
<feature type="non-terminal residue" evidence="2">
    <location>
        <position position="75"/>
    </location>
</feature>
<feature type="compositionally biased region" description="Acidic residues" evidence="1">
    <location>
        <begin position="7"/>
        <end position="17"/>
    </location>
</feature>
<dbReference type="AlphaFoldDB" id="A0A392SIZ3"/>
<reference evidence="2 3" key="1">
    <citation type="journal article" date="2018" name="Front. Plant Sci.">
        <title>Red Clover (Trifolium pratense) and Zigzag Clover (T. medium) - A Picture of Genomic Similarities and Differences.</title>
        <authorList>
            <person name="Dluhosova J."/>
            <person name="Istvanek J."/>
            <person name="Nedelnik J."/>
            <person name="Repkova J."/>
        </authorList>
    </citation>
    <scope>NUCLEOTIDE SEQUENCE [LARGE SCALE GENOMIC DNA]</scope>
    <source>
        <strain evidence="3">cv. 10/8</strain>
        <tissue evidence="2">Leaf</tissue>
    </source>
</reference>
<evidence type="ECO:0000313" key="2">
    <source>
        <dbReference type="EMBL" id="MCI48843.1"/>
    </source>
</evidence>
<evidence type="ECO:0000313" key="3">
    <source>
        <dbReference type="Proteomes" id="UP000265520"/>
    </source>
</evidence>
<feature type="compositionally biased region" description="Acidic residues" evidence="1">
    <location>
        <begin position="55"/>
        <end position="67"/>
    </location>
</feature>
<dbReference type="Proteomes" id="UP000265520">
    <property type="component" value="Unassembled WGS sequence"/>
</dbReference>
<protein>
    <submittedName>
        <fullName evidence="2">Uncharacterized protein</fullName>
    </submittedName>
</protein>
<keyword evidence="3" id="KW-1185">Reference proteome</keyword>
<organism evidence="2 3">
    <name type="scientific">Trifolium medium</name>
    <dbReference type="NCBI Taxonomy" id="97028"/>
    <lineage>
        <taxon>Eukaryota</taxon>
        <taxon>Viridiplantae</taxon>
        <taxon>Streptophyta</taxon>
        <taxon>Embryophyta</taxon>
        <taxon>Tracheophyta</taxon>
        <taxon>Spermatophyta</taxon>
        <taxon>Magnoliopsida</taxon>
        <taxon>eudicotyledons</taxon>
        <taxon>Gunneridae</taxon>
        <taxon>Pentapetalae</taxon>
        <taxon>rosids</taxon>
        <taxon>fabids</taxon>
        <taxon>Fabales</taxon>
        <taxon>Fabaceae</taxon>
        <taxon>Papilionoideae</taxon>
        <taxon>50 kb inversion clade</taxon>
        <taxon>NPAAA clade</taxon>
        <taxon>Hologalegina</taxon>
        <taxon>IRL clade</taxon>
        <taxon>Trifolieae</taxon>
        <taxon>Trifolium</taxon>
    </lineage>
</organism>
<name>A0A392SIZ3_9FABA</name>
<accession>A0A392SIZ3</accession>
<dbReference type="EMBL" id="LXQA010392336">
    <property type="protein sequence ID" value="MCI48843.1"/>
    <property type="molecule type" value="Genomic_DNA"/>
</dbReference>
<feature type="compositionally biased region" description="Polar residues" evidence="1">
    <location>
        <begin position="23"/>
        <end position="36"/>
    </location>
</feature>
<comment type="caution">
    <text evidence="2">The sequence shown here is derived from an EMBL/GenBank/DDBJ whole genome shotgun (WGS) entry which is preliminary data.</text>
</comment>
<sequence length="75" mass="8267">MHNSPVYEEDPNVEIVEEDNKNEGLSSQENVKQVPTKQAPRVEESNKSNSAEGINLEDIESSESDDDSSTKAETS</sequence>
<evidence type="ECO:0000256" key="1">
    <source>
        <dbReference type="SAM" id="MobiDB-lite"/>
    </source>
</evidence>